<feature type="domain" description="HTH lacI-type" evidence="5">
    <location>
        <begin position="132"/>
        <end position="186"/>
    </location>
</feature>
<dbReference type="SMART" id="SM00354">
    <property type="entry name" value="HTH_LACI"/>
    <property type="match status" value="1"/>
</dbReference>
<dbReference type="CDD" id="cd01392">
    <property type="entry name" value="HTH_LacI"/>
    <property type="match status" value="1"/>
</dbReference>
<organism evidence="6">
    <name type="scientific">Yersinia ruckeri</name>
    <dbReference type="NCBI Taxonomy" id="29486"/>
    <lineage>
        <taxon>Bacteria</taxon>
        <taxon>Pseudomonadati</taxon>
        <taxon>Pseudomonadota</taxon>
        <taxon>Gammaproteobacteria</taxon>
        <taxon>Enterobacterales</taxon>
        <taxon>Yersiniaceae</taxon>
        <taxon>Yersinia</taxon>
    </lineage>
</organism>
<evidence type="ECO:0000256" key="3">
    <source>
        <dbReference type="ARBA" id="ARBA00023163"/>
    </source>
</evidence>
<dbReference type="InterPro" id="IPR046335">
    <property type="entry name" value="LacI/GalR-like_sensor"/>
</dbReference>
<keyword evidence="2" id="KW-0238">DNA-binding</keyword>
<dbReference type="GO" id="GO:0000976">
    <property type="term" value="F:transcription cis-regulatory region binding"/>
    <property type="evidence" value="ECO:0007669"/>
    <property type="project" value="TreeGrafter"/>
</dbReference>
<proteinExistence type="predicted"/>
<dbReference type="CDD" id="cd01574">
    <property type="entry name" value="PBP1_LacI"/>
    <property type="match status" value="1"/>
</dbReference>
<evidence type="ECO:0000313" key="6">
    <source>
        <dbReference type="EMBL" id="CEK28030.1"/>
    </source>
</evidence>
<evidence type="ECO:0000256" key="2">
    <source>
        <dbReference type="ARBA" id="ARBA00023125"/>
    </source>
</evidence>
<dbReference type="PANTHER" id="PTHR30146">
    <property type="entry name" value="LACI-RELATED TRANSCRIPTIONAL REPRESSOR"/>
    <property type="match status" value="1"/>
</dbReference>
<dbReference type="Gene3D" id="1.10.260.40">
    <property type="entry name" value="lambda repressor-like DNA-binding domains"/>
    <property type="match status" value="1"/>
</dbReference>
<reference evidence="6" key="1">
    <citation type="journal article" date="2015" name="Genome Announc.">
        <title>Complete Genome Sequence of Yersinia ruckeri Strain CSF007-82, Etiologic Agent of Red Mouth Disease in Salmonid Fish.</title>
        <authorList>
            <person name="Nelson M.C."/>
            <person name="LaPatra S.E."/>
            <person name="Welch T.J."/>
            <person name="Graf J."/>
        </authorList>
    </citation>
    <scope>NUCLEOTIDE SEQUENCE</scope>
    <source>
        <strain evidence="6">CSF007-82</strain>
    </source>
</reference>
<dbReference type="SUPFAM" id="SSF47413">
    <property type="entry name" value="lambda repressor-like DNA-binding domains"/>
    <property type="match status" value="1"/>
</dbReference>
<dbReference type="InterPro" id="IPR028082">
    <property type="entry name" value="Peripla_BP_I"/>
</dbReference>
<dbReference type="NCBIfam" id="NF007075">
    <property type="entry name" value="PRK09526.1"/>
    <property type="match status" value="1"/>
</dbReference>
<keyword evidence="4" id="KW-0812">Transmembrane</keyword>
<feature type="transmembrane region" description="Helical" evidence="4">
    <location>
        <begin position="74"/>
        <end position="96"/>
    </location>
</feature>
<protein>
    <submittedName>
        <fullName evidence="6">Transcriptional repressor of the lac operon</fullName>
    </submittedName>
</protein>
<evidence type="ECO:0000256" key="4">
    <source>
        <dbReference type="SAM" id="Phobius"/>
    </source>
</evidence>
<dbReference type="Pfam" id="PF00356">
    <property type="entry name" value="LacI"/>
    <property type="match status" value="1"/>
</dbReference>
<accession>A0A0A8VEL0</accession>
<dbReference type="PROSITE" id="PS00356">
    <property type="entry name" value="HTH_LACI_1"/>
    <property type="match status" value="1"/>
</dbReference>
<dbReference type="EMBL" id="LN681231">
    <property type="protein sequence ID" value="CEK28030.1"/>
    <property type="molecule type" value="Genomic_DNA"/>
</dbReference>
<dbReference type="Gene3D" id="3.40.50.2300">
    <property type="match status" value="2"/>
</dbReference>
<dbReference type="Pfam" id="PF13377">
    <property type="entry name" value="Peripla_BP_3"/>
    <property type="match status" value="1"/>
</dbReference>
<dbReference type="AlphaFoldDB" id="A0A0A8VEL0"/>
<dbReference type="InterPro" id="IPR000843">
    <property type="entry name" value="HTH_LacI"/>
</dbReference>
<keyword evidence="3" id="KW-0804">Transcription</keyword>
<dbReference type="PANTHER" id="PTHR30146:SF153">
    <property type="entry name" value="LACTOSE OPERON REPRESSOR"/>
    <property type="match status" value="1"/>
</dbReference>
<dbReference type="PROSITE" id="PS50932">
    <property type="entry name" value="HTH_LACI_2"/>
    <property type="match status" value="1"/>
</dbReference>
<gene>
    <name evidence="6" type="ORF">CSF007_11420</name>
</gene>
<feature type="transmembrane region" description="Helical" evidence="4">
    <location>
        <begin position="12"/>
        <end position="33"/>
    </location>
</feature>
<evidence type="ECO:0000259" key="5">
    <source>
        <dbReference type="PROSITE" id="PS50932"/>
    </source>
</evidence>
<keyword evidence="1" id="KW-0805">Transcription regulation</keyword>
<dbReference type="PRINTS" id="PR00036">
    <property type="entry name" value="HTHLACI"/>
</dbReference>
<feature type="transmembrane region" description="Helical" evidence="4">
    <location>
        <begin position="39"/>
        <end position="62"/>
    </location>
</feature>
<sequence length="490" mass="53467">MNVIILNKNWLLASGFWLLASGFWLLASGFWLLASGFWLLASGFWLLASGFWLLASGFWLLASGFWLLASASGFWLLASGFCFWLLLLASGFWLLAENFSLFQLSHQNTSTILLLCPISYVSEGAFMRAKSVTIDDVARYAGVSYQTVSRVLNCSPKVSEKTRTKIEKAIAALHYVPNRVAQQLAGKSSDTLGLVTTDLSLHAPSQIASAIKLKARQSGFSVVIAMIDNHDSLACQRAVNELLSQRVEGILINTPLTQIESAEITQQCAKTPVIFLDVDPQSSAYSVVFDPFLGTQQSVQHLLELGHRNIALIAGPKMSISSQLRCQGWLTTLASSGLHPSALVYGNWSADSGYLCVRSLLRDNVDFTAILVASDQMALGVLRALHEHDIAIPSEVSVIGYDDTADSAYFHPPLTTVRQDFRLLGEKSLSQLISLLGDENPLRPTSQVLATELVLRHTTSPPSGLLKKQRTTPQELAEHLVQIAAHPGSL</sequence>
<dbReference type="InterPro" id="IPR010982">
    <property type="entry name" value="Lambda_DNA-bd_dom_sf"/>
</dbReference>
<dbReference type="GO" id="GO:0003700">
    <property type="term" value="F:DNA-binding transcription factor activity"/>
    <property type="evidence" value="ECO:0007669"/>
    <property type="project" value="TreeGrafter"/>
</dbReference>
<keyword evidence="4" id="KW-1133">Transmembrane helix</keyword>
<name>A0A0A8VEL0_YERRU</name>
<dbReference type="SUPFAM" id="SSF53822">
    <property type="entry name" value="Periplasmic binding protein-like I"/>
    <property type="match status" value="1"/>
</dbReference>
<evidence type="ECO:0000256" key="1">
    <source>
        <dbReference type="ARBA" id="ARBA00023015"/>
    </source>
</evidence>
<keyword evidence="4" id="KW-0472">Membrane</keyword>